<dbReference type="Proteomes" id="UP000326924">
    <property type="component" value="Unassembled WGS sequence"/>
</dbReference>
<accession>A0A5J5EHH0</accession>
<protein>
    <submittedName>
        <fullName evidence="1">Uncharacterized protein</fullName>
    </submittedName>
</protein>
<dbReference type="AlphaFoldDB" id="A0A5J5EHH0"/>
<name>A0A5J5EHH0_9PEZI</name>
<reference evidence="1 2" key="1">
    <citation type="submission" date="2019-09" db="EMBL/GenBank/DDBJ databases">
        <title>Draft genome of the ectomycorrhizal ascomycete Sphaerosporella brunnea.</title>
        <authorList>
            <consortium name="DOE Joint Genome Institute"/>
            <person name="Benucci G.M."/>
            <person name="Marozzi G."/>
            <person name="Antonielli L."/>
            <person name="Sanchez S."/>
            <person name="Marco P."/>
            <person name="Wang X."/>
            <person name="Falini L.B."/>
            <person name="Barry K."/>
            <person name="Haridas S."/>
            <person name="Lipzen A."/>
            <person name="Labutti K."/>
            <person name="Grigoriev I.V."/>
            <person name="Murat C."/>
            <person name="Martin F."/>
            <person name="Albertini E."/>
            <person name="Donnini D."/>
            <person name="Bonito G."/>
        </authorList>
    </citation>
    <scope>NUCLEOTIDE SEQUENCE [LARGE SCALE GENOMIC DNA]</scope>
    <source>
        <strain evidence="1 2">Sb_GMNB300</strain>
    </source>
</reference>
<proteinExistence type="predicted"/>
<dbReference type="EMBL" id="VXIS01000284">
    <property type="protein sequence ID" value="KAA8895165.1"/>
    <property type="molecule type" value="Genomic_DNA"/>
</dbReference>
<keyword evidence="2" id="KW-1185">Reference proteome</keyword>
<sequence length="224" mass="24194">MVAVVVVFPGTCLLYDVIPHGNEMVFYLREYIVTQGFCCRLAISTISRLPCYPGNKASLALLPGYNTVHQIGNAPPTINKPGTYLQGIAILLTTNPCMQASDEFSSISSWRVGDTCLKNSSAGAAQTAASSPSNPNDWQADEATERQDSSVVSCFVSFSVNFSCVAPYPSTTTAYFKIAKKLRNPRLGGLFEVNRKRRRDGRATQSGVGGCLCTGGFTQTSLYF</sequence>
<dbReference type="InParanoid" id="A0A5J5EHH0"/>
<comment type="caution">
    <text evidence="1">The sequence shown here is derived from an EMBL/GenBank/DDBJ whole genome shotgun (WGS) entry which is preliminary data.</text>
</comment>
<gene>
    <name evidence="1" type="ORF">FN846DRAFT_1024636</name>
</gene>
<organism evidence="1 2">
    <name type="scientific">Sphaerosporella brunnea</name>
    <dbReference type="NCBI Taxonomy" id="1250544"/>
    <lineage>
        <taxon>Eukaryota</taxon>
        <taxon>Fungi</taxon>
        <taxon>Dikarya</taxon>
        <taxon>Ascomycota</taxon>
        <taxon>Pezizomycotina</taxon>
        <taxon>Pezizomycetes</taxon>
        <taxon>Pezizales</taxon>
        <taxon>Pyronemataceae</taxon>
        <taxon>Sphaerosporella</taxon>
    </lineage>
</organism>
<evidence type="ECO:0000313" key="2">
    <source>
        <dbReference type="Proteomes" id="UP000326924"/>
    </source>
</evidence>
<evidence type="ECO:0000313" key="1">
    <source>
        <dbReference type="EMBL" id="KAA8895165.1"/>
    </source>
</evidence>